<dbReference type="AlphaFoldDB" id="A0A1G9MVU5"/>
<dbReference type="Proteomes" id="UP000199475">
    <property type="component" value="Unassembled WGS sequence"/>
</dbReference>
<sequence length="476" mass="51028">MPENLGWVLELHEEQRPTLYRLAVLLGAGDDAGDIVRSATMALHRRGRRLVDPMERIEFLQEQVVHLARSLNRPVAVTVPEDDDCADLMRSLAKLPRPMAELLVVSHFLGTFGPELASVMRMTVRGTNQRLEHSLNELRGLVQADVSVEALSEDLAAGLRTAARPIRVPDDEGLIGALRERVNVPSRGYLRGQLVVVSAIVALALGAATAAFTRGEPDLPSSPPTTPTGPTTDATAPVAMRAVVKQVPVFYVGRGDSRLYRELRNLPAMSSLARSGVEALLTLAPLDPDYTSLWDGSIREVQLSGDELTVNLSADAFEAIDPVAVEPAINQIVYTTSEALGNRDLRVKFLSDGAAPPEPFDNAQGFGRTGLQPMPGLWISSPGNQAQLSAGEVIVTGTVKPDFGAPVVSISNVETQEQLAYTVAQTTLTANSDGWLVWSMSATLPRPGAYEIVASSTSTLDGRTDSSSEDKTINIG</sequence>
<feature type="domain" description="GerMN" evidence="2">
    <location>
        <begin position="265"/>
        <end position="354"/>
    </location>
</feature>
<evidence type="ECO:0000313" key="4">
    <source>
        <dbReference type="Proteomes" id="UP000199475"/>
    </source>
</evidence>
<keyword evidence="4" id="KW-1185">Reference proteome</keyword>
<dbReference type="GO" id="GO:0000428">
    <property type="term" value="C:DNA-directed RNA polymerase complex"/>
    <property type="evidence" value="ECO:0007669"/>
    <property type="project" value="UniProtKB-KW"/>
</dbReference>
<feature type="region of interest" description="Disordered" evidence="1">
    <location>
        <begin position="213"/>
        <end position="235"/>
    </location>
</feature>
<feature type="region of interest" description="Disordered" evidence="1">
    <location>
        <begin position="457"/>
        <end position="476"/>
    </location>
</feature>
<dbReference type="RefSeq" id="WP_093253403.1">
    <property type="nucleotide sequence ID" value="NZ_FNGP01000006.1"/>
</dbReference>
<dbReference type="STRING" id="686624.SAMN04488242_2779"/>
<dbReference type="InterPro" id="IPR019606">
    <property type="entry name" value="GerMN"/>
</dbReference>
<evidence type="ECO:0000256" key="1">
    <source>
        <dbReference type="SAM" id="MobiDB-lite"/>
    </source>
</evidence>
<gene>
    <name evidence="3" type="ORF">SAMN04488242_2779</name>
</gene>
<evidence type="ECO:0000313" key="3">
    <source>
        <dbReference type="EMBL" id="SDL78244.1"/>
    </source>
</evidence>
<name>A0A1G9MVU5_9ACTN</name>
<keyword evidence="3" id="KW-0240">DNA-directed RNA polymerase</keyword>
<dbReference type="EMBL" id="FNGP01000006">
    <property type="protein sequence ID" value="SDL78244.1"/>
    <property type="molecule type" value="Genomic_DNA"/>
</dbReference>
<organism evidence="3 4">
    <name type="scientific">Tessaracoccus oleiagri</name>
    <dbReference type="NCBI Taxonomy" id="686624"/>
    <lineage>
        <taxon>Bacteria</taxon>
        <taxon>Bacillati</taxon>
        <taxon>Actinomycetota</taxon>
        <taxon>Actinomycetes</taxon>
        <taxon>Propionibacteriales</taxon>
        <taxon>Propionibacteriaceae</taxon>
        <taxon>Tessaracoccus</taxon>
    </lineage>
</organism>
<keyword evidence="3" id="KW-0804">Transcription</keyword>
<feature type="compositionally biased region" description="Basic and acidic residues" evidence="1">
    <location>
        <begin position="462"/>
        <end position="476"/>
    </location>
</feature>
<reference evidence="3 4" key="1">
    <citation type="submission" date="2016-10" db="EMBL/GenBank/DDBJ databases">
        <authorList>
            <person name="de Groot N.N."/>
        </authorList>
    </citation>
    <scope>NUCLEOTIDE SEQUENCE [LARGE SCALE GENOMIC DNA]</scope>
    <source>
        <strain evidence="3 4">CGMCC 1.9159</strain>
    </source>
</reference>
<accession>A0A1G9MVU5</accession>
<protein>
    <submittedName>
        <fullName evidence="3">DNA-directed RNA polymerase specialized sigma subunit, sigma24 family</fullName>
    </submittedName>
</protein>
<dbReference type="OrthoDB" id="4843507at2"/>
<evidence type="ECO:0000259" key="2">
    <source>
        <dbReference type="Pfam" id="PF10646"/>
    </source>
</evidence>
<dbReference type="Pfam" id="PF10646">
    <property type="entry name" value="Germane"/>
    <property type="match status" value="1"/>
</dbReference>
<proteinExistence type="predicted"/>